<comment type="caution">
    <text evidence="2">The sequence shown here is derived from an EMBL/GenBank/DDBJ whole genome shotgun (WGS) entry which is preliminary data.</text>
</comment>
<evidence type="ECO:0000313" key="3">
    <source>
        <dbReference type="Proteomes" id="UP001162483"/>
    </source>
</evidence>
<organism evidence="2 3">
    <name type="scientific">Staurois parvus</name>
    <dbReference type="NCBI Taxonomy" id="386267"/>
    <lineage>
        <taxon>Eukaryota</taxon>
        <taxon>Metazoa</taxon>
        <taxon>Chordata</taxon>
        <taxon>Craniata</taxon>
        <taxon>Vertebrata</taxon>
        <taxon>Euteleostomi</taxon>
        <taxon>Amphibia</taxon>
        <taxon>Batrachia</taxon>
        <taxon>Anura</taxon>
        <taxon>Neobatrachia</taxon>
        <taxon>Ranoidea</taxon>
        <taxon>Ranidae</taxon>
        <taxon>Staurois</taxon>
    </lineage>
</organism>
<feature type="region of interest" description="Disordered" evidence="1">
    <location>
        <begin position="37"/>
        <end position="57"/>
    </location>
</feature>
<gene>
    <name evidence="2" type="ORF">SPARVUS_LOCUS1821066</name>
</gene>
<name>A0ABN9AY02_9NEOB</name>
<evidence type="ECO:0000256" key="1">
    <source>
        <dbReference type="SAM" id="MobiDB-lite"/>
    </source>
</evidence>
<dbReference type="Proteomes" id="UP001162483">
    <property type="component" value="Unassembled WGS sequence"/>
</dbReference>
<dbReference type="EMBL" id="CATNWA010001696">
    <property type="protein sequence ID" value="CAI9540924.1"/>
    <property type="molecule type" value="Genomic_DNA"/>
</dbReference>
<accession>A0ABN9AY02</accession>
<evidence type="ECO:0000313" key="2">
    <source>
        <dbReference type="EMBL" id="CAI9540924.1"/>
    </source>
</evidence>
<feature type="non-terminal residue" evidence="2">
    <location>
        <position position="1"/>
    </location>
</feature>
<keyword evidence="3" id="KW-1185">Reference proteome</keyword>
<sequence>NSASGSDLLSLFSSWSKPAFDLKGHFLDAMDVSQFPGRKNRQNAGRAQDKALGTKCM</sequence>
<protein>
    <submittedName>
        <fullName evidence="2">Uncharacterized protein</fullName>
    </submittedName>
</protein>
<reference evidence="2" key="1">
    <citation type="submission" date="2023-05" db="EMBL/GenBank/DDBJ databases">
        <authorList>
            <person name="Stuckert A."/>
        </authorList>
    </citation>
    <scope>NUCLEOTIDE SEQUENCE</scope>
</reference>
<proteinExistence type="predicted"/>